<dbReference type="Proteomes" id="UP001164746">
    <property type="component" value="Chromosome 10"/>
</dbReference>
<protein>
    <submittedName>
        <fullName evidence="1">Uncharacterized protein</fullName>
    </submittedName>
</protein>
<reference evidence="1" key="1">
    <citation type="submission" date="2022-11" db="EMBL/GenBank/DDBJ databases">
        <title>Centuries of genome instability and evolution in soft-shell clam transmissible cancer (bioRxiv).</title>
        <authorList>
            <person name="Hart S.F.M."/>
            <person name="Yonemitsu M.A."/>
            <person name="Giersch R.M."/>
            <person name="Beal B.F."/>
            <person name="Arriagada G."/>
            <person name="Davis B.W."/>
            <person name="Ostrander E.A."/>
            <person name="Goff S.P."/>
            <person name="Metzger M.J."/>
        </authorList>
    </citation>
    <scope>NUCLEOTIDE SEQUENCE</scope>
    <source>
        <strain evidence="1">MELC-2E11</strain>
        <tissue evidence="1">Siphon/mantle</tissue>
    </source>
</reference>
<gene>
    <name evidence="1" type="ORF">MAR_032087</name>
</gene>
<organism evidence="1 2">
    <name type="scientific">Mya arenaria</name>
    <name type="common">Soft-shell clam</name>
    <dbReference type="NCBI Taxonomy" id="6604"/>
    <lineage>
        <taxon>Eukaryota</taxon>
        <taxon>Metazoa</taxon>
        <taxon>Spiralia</taxon>
        <taxon>Lophotrochozoa</taxon>
        <taxon>Mollusca</taxon>
        <taxon>Bivalvia</taxon>
        <taxon>Autobranchia</taxon>
        <taxon>Heteroconchia</taxon>
        <taxon>Euheterodonta</taxon>
        <taxon>Imparidentia</taxon>
        <taxon>Neoheterodontei</taxon>
        <taxon>Myida</taxon>
        <taxon>Myoidea</taxon>
        <taxon>Myidae</taxon>
        <taxon>Mya</taxon>
    </lineage>
</organism>
<evidence type="ECO:0000313" key="2">
    <source>
        <dbReference type="Proteomes" id="UP001164746"/>
    </source>
</evidence>
<feature type="non-terminal residue" evidence="1">
    <location>
        <position position="1"/>
    </location>
</feature>
<proteinExistence type="predicted"/>
<sequence length="263" mass="29501">MQKQATMAIETLNEIDMGKIRQSVDSFNYIIGQEIPQMINVETDSCNNNPIFKTDSMPLQSGTIVTTIMFENNTKNKKILGSFGTKGRQFSVQITRGTALQISNRTKRLVVKESGFYVKIANFTCAGDSRSYAGVCKGRKHKIGHLKDLRHLGNSLRREMNKAPFTKGMLSGCSKVNLRSRFGLSVKSRCLAELKSANKKPNGNITALKKIMPKVTETIVLCFKGYCGKQCRQFNYVCNGNFKQVKNCMPENVKVKMTQTDEQ</sequence>
<accession>A0ABY7F5L7</accession>
<name>A0ABY7F5L7_MYAAR</name>
<keyword evidence="2" id="KW-1185">Reference proteome</keyword>
<dbReference type="EMBL" id="CP111021">
    <property type="protein sequence ID" value="WAR17493.1"/>
    <property type="molecule type" value="Genomic_DNA"/>
</dbReference>
<evidence type="ECO:0000313" key="1">
    <source>
        <dbReference type="EMBL" id="WAR17493.1"/>
    </source>
</evidence>